<evidence type="ECO:0000256" key="1">
    <source>
        <dbReference type="ARBA" id="ARBA00001947"/>
    </source>
</evidence>
<comment type="caution">
    <text evidence="9">The sequence shown here is derived from an EMBL/GenBank/DDBJ whole genome shotgun (WGS) entry which is preliminary data.</text>
</comment>
<evidence type="ECO:0000256" key="3">
    <source>
        <dbReference type="ARBA" id="ARBA00022723"/>
    </source>
</evidence>
<evidence type="ECO:0000256" key="5">
    <source>
        <dbReference type="ARBA" id="ARBA00022833"/>
    </source>
</evidence>
<keyword evidence="7" id="KW-0732">Signal</keyword>
<evidence type="ECO:0000256" key="4">
    <source>
        <dbReference type="ARBA" id="ARBA00022801"/>
    </source>
</evidence>
<dbReference type="InterPro" id="IPR001915">
    <property type="entry name" value="Peptidase_M48"/>
</dbReference>
<sequence>MTRNRRLRLGAVMAAVALMAGVPTLASAQSVIRDTEIETILRRQADPVLEAAGLEPDDVRLLLISDQSLNAFATQGQIMGVNTGLILETENPNQLLGVIAHEAGHLAGGHTVRGEMQRAGMTPFLLTLGLGVVAALAGAPDAGIALAGSSGYFGALGALNYSRSQEGAADQAGLQAMERAGYSGRGLVEFFEKFRYQEVFSLDRQFPYFRAHPLSSQRIDALRRRAERLPNYNRPDPPEWQAEHELVKAKLYAFLNHPNQTLRRYPETDTSFPARYARAIALYRDSQIDRAVAAIDQLLEEQPDNPYLWELKGQVLFEGGRPVEAVPAHRRSVELLPEAALLRINLGQALLATHEAPNVEEAIRELNRANLIEDDNAIAWRLLSEAHAEQGQDGMARLAAAEYQYAIGDRDQARVFALRARDALPRGSTGWVRAVDIVLQSGVTDEDLEDLDRRNERENAS</sequence>
<protein>
    <submittedName>
        <fullName evidence="9">M48 family metalloprotease</fullName>
        <ecNumber evidence="9">3.4.24.-</ecNumber>
    </submittedName>
</protein>
<dbReference type="Pfam" id="PF01435">
    <property type="entry name" value="Peptidase_M48"/>
    <property type="match status" value="1"/>
</dbReference>
<proteinExistence type="predicted"/>
<dbReference type="PANTHER" id="PTHR22726:SF1">
    <property type="entry name" value="METALLOENDOPEPTIDASE OMA1, MITOCHONDRIAL"/>
    <property type="match status" value="1"/>
</dbReference>
<keyword evidence="4 9" id="KW-0378">Hydrolase</keyword>
<dbReference type="Gene3D" id="1.25.40.10">
    <property type="entry name" value="Tetratricopeptide repeat domain"/>
    <property type="match status" value="1"/>
</dbReference>
<dbReference type="InterPro" id="IPR011990">
    <property type="entry name" value="TPR-like_helical_dom_sf"/>
</dbReference>
<keyword evidence="6 9" id="KW-0482">Metalloprotease</keyword>
<accession>A0ABT8SIQ5</accession>
<evidence type="ECO:0000256" key="7">
    <source>
        <dbReference type="SAM" id="SignalP"/>
    </source>
</evidence>
<feature type="chain" id="PRO_5046470181" evidence="7">
    <location>
        <begin position="29"/>
        <end position="461"/>
    </location>
</feature>
<evidence type="ECO:0000256" key="2">
    <source>
        <dbReference type="ARBA" id="ARBA00022670"/>
    </source>
</evidence>
<dbReference type="GO" id="GO:0008237">
    <property type="term" value="F:metallopeptidase activity"/>
    <property type="evidence" value="ECO:0007669"/>
    <property type="project" value="UniProtKB-KW"/>
</dbReference>
<evidence type="ECO:0000259" key="8">
    <source>
        <dbReference type="Pfam" id="PF01435"/>
    </source>
</evidence>
<reference evidence="9" key="1">
    <citation type="submission" date="2023-07" db="EMBL/GenBank/DDBJ databases">
        <title>Brevundimonas soil sp. nov., isolated from the soil of chemical plant.</title>
        <authorList>
            <person name="Wu N."/>
        </authorList>
    </citation>
    <scope>NUCLEOTIDE SEQUENCE</scope>
    <source>
        <strain evidence="9">XZ-24</strain>
    </source>
</reference>
<dbReference type="Pfam" id="PF13432">
    <property type="entry name" value="TPR_16"/>
    <property type="match status" value="1"/>
</dbReference>
<evidence type="ECO:0000313" key="9">
    <source>
        <dbReference type="EMBL" id="MDO1558448.1"/>
    </source>
</evidence>
<keyword evidence="5" id="KW-0862">Zinc</keyword>
<evidence type="ECO:0000313" key="10">
    <source>
        <dbReference type="Proteomes" id="UP001169063"/>
    </source>
</evidence>
<comment type="cofactor">
    <cofactor evidence="1">
        <name>Zn(2+)</name>
        <dbReference type="ChEBI" id="CHEBI:29105"/>
    </cofactor>
</comment>
<feature type="signal peptide" evidence="7">
    <location>
        <begin position="1"/>
        <end position="28"/>
    </location>
</feature>
<dbReference type="InterPro" id="IPR051156">
    <property type="entry name" value="Mito/Outer_Membr_Metalloprot"/>
</dbReference>
<dbReference type="RefSeq" id="WP_302108861.1">
    <property type="nucleotide sequence ID" value="NZ_JAUKTR010000001.1"/>
</dbReference>
<keyword evidence="3" id="KW-0479">Metal-binding</keyword>
<organism evidence="9 10">
    <name type="scientific">Peiella sedimenti</name>
    <dbReference type="NCBI Taxonomy" id="3061083"/>
    <lineage>
        <taxon>Bacteria</taxon>
        <taxon>Pseudomonadati</taxon>
        <taxon>Pseudomonadota</taxon>
        <taxon>Alphaproteobacteria</taxon>
        <taxon>Caulobacterales</taxon>
        <taxon>Caulobacteraceae</taxon>
        <taxon>Peiella</taxon>
    </lineage>
</organism>
<dbReference type="SMART" id="SM00028">
    <property type="entry name" value="TPR"/>
    <property type="match status" value="2"/>
</dbReference>
<feature type="domain" description="Peptidase M48" evidence="8">
    <location>
        <begin position="36"/>
        <end position="225"/>
    </location>
</feature>
<name>A0ABT8SIQ5_9CAUL</name>
<keyword evidence="2" id="KW-0645">Protease</keyword>
<evidence type="ECO:0000256" key="6">
    <source>
        <dbReference type="ARBA" id="ARBA00023049"/>
    </source>
</evidence>
<dbReference type="SUPFAM" id="SSF48452">
    <property type="entry name" value="TPR-like"/>
    <property type="match status" value="1"/>
</dbReference>
<dbReference type="InterPro" id="IPR019734">
    <property type="entry name" value="TPR_rpt"/>
</dbReference>
<dbReference type="EMBL" id="JAUKTR010000001">
    <property type="protein sequence ID" value="MDO1558448.1"/>
    <property type="molecule type" value="Genomic_DNA"/>
</dbReference>
<dbReference type="Gene3D" id="3.30.2010.10">
    <property type="entry name" value="Metalloproteases ('zincins'), catalytic domain"/>
    <property type="match status" value="1"/>
</dbReference>
<dbReference type="CDD" id="cd07324">
    <property type="entry name" value="M48C_Oma1-like"/>
    <property type="match status" value="1"/>
</dbReference>
<dbReference type="PANTHER" id="PTHR22726">
    <property type="entry name" value="METALLOENDOPEPTIDASE OMA1"/>
    <property type="match status" value="1"/>
</dbReference>
<keyword evidence="10" id="KW-1185">Reference proteome</keyword>
<dbReference type="Proteomes" id="UP001169063">
    <property type="component" value="Unassembled WGS sequence"/>
</dbReference>
<gene>
    <name evidence="9" type="ORF">Q0812_03280</name>
</gene>
<dbReference type="EC" id="3.4.24.-" evidence="9"/>